<evidence type="ECO:0000256" key="8">
    <source>
        <dbReference type="ARBA" id="ARBA00022842"/>
    </source>
</evidence>
<dbReference type="InterPro" id="IPR013815">
    <property type="entry name" value="ATP_grasp_subdomain_1"/>
</dbReference>
<name>A0ABZ2LRA7_9BACT</name>
<evidence type="ECO:0000256" key="1">
    <source>
        <dbReference type="ARBA" id="ARBA00001946"/>
    </source>
</evidence>
<organism evidence="12 13">
    <name type="scientific">Pendulispora albinea</name>
    <dbReference type="NCBI Taxonomy" id="2741071"/>
    <lineage>
        <taxon>Bacteria</taxon>
        <taxon>Pseudomonadati</taxon>
        <taxon>Myxococcota</taxon>
        <taxon>Myxococcia</taxon>
        <taxon>Myxococcales</taxon>
        <taxon>Sorangiineae</taxon>
        <taxon>Pendulisporaceae</taxon>
        <taxon>Pendulispora</taxon>
    </lineage>
</organism>
<sequence length="286" mass="30906">MAVRRFAVAASRVRFEEKQLFEALQRRGASCDHLDPRSFWAGDGATVPRYAAVLNREIAQVRGLYLTHLLEAADVTVVNSAHASELCADKARTTAVLRAHRIPTPKTAVALSGEAARKAAVELGYPLVMKPVTGSWGRMVNLLRDPDALEAVLEHREAMPSPQHRIMYLQEFVPKPGRDIRIIVARREPVGAMYRISADWRTNTARGARTEPCPLRADLVELAVRAADAVGARIAGVDVVEDAGGALQVLEVNHVVEFHGLMEAHGGQLDVAGAMADALISAGASC</sequence>
<evidence type="ECO:0000256" key="3">
    <source>
        <dbReference type="ARBA" id="ARBA00022598"/>
    </source>
</evidence>
<dbReference type="Proteomes" id="UP001370348">
    <property type="component" value="Chromosome"/>
</dbReference>
<reference evidence="12 13" key="1">
    <citation type="submission" date="2021-12" db="EMBL/GenBank/DDBJ databases">
        <title>Discovery of the Pendulisporaceae a myxobacterial family with distinct sporulation behavior and unique specialized metabolism.</title>
        <authorList>
            <person name="Garcia R."/>
            <person name="Popoff A."/>
            <person name="Bader C.D."/>
            <person name="Loehr J."/>
            <person name="Walesch S."/>
            <person name="Walt C."/>
            <person name="Boldt J."/>
            <person name="Bunk B."/>
            <person name="Haeckl F.J.F.P.J."/>
            <person name="Gunesch A.P."/>
            <person name="Birkelbach J."/>
            <person name="Nuebel U."/>
            <person name="Pietschmann T."/>
            <person name="Bach T."/>
            <person name="Mueller R."/>
        </authorList>
    </citation>
    <scope>NUCLEOTIDE SEQUENCE [LARGE SCALE GENOMIC DNA]</scope>
    <source>
        <strain evidence="12 13">MSr11954</strain>
    </source>
</reference>
<dbReference type="InterPro" id="IPR011870">
    <property type="entry name" value="LysX_arch"/>
</dbReference>
<evidence type="ECO:0000256" key="7">
    <source>
        <dbReference type="ARBA" id="ARBA00022840"/>
    </source>
</evidence>
<evidence type="ECO:0000259" key="11">
    <source>
        <dbReference type="PROSITE" id="PS50975"/>
    </source>
</evidence>
<keyword evidence="3" id="KW-0436">Ligase</keyword>
<dbReference type="InterPro" id="IPR013651">
    <property type="entry name" value="ATP-grasp_RimK-type"/>
</dbReference>
<feature type="domain" description="ATP-grasp" evidence="11">
    <location>
        <begin position="94"/>
        <end position="280"/>
    </location>
</feature>
<dbReference type="Pfam" id="PF22626">
    <property type="entry name" value="LysX_preATP_grasp"/>
    <property type="match status" value="1"/>
</dbReference>
<evidence type="ECO:0000313" key="12">
    <source>
        <dbReference type="EMBL" id="WXB13443.1"/>
    </source>
</evidence>
<dbReference type="PANTHER" id="PTHR21621">
    <property type="entry name" value="RIBOSOMAL PROTEIN S6 MODIFICATION PROTEIN"/>
    <property type="match status" value="1"/>
</dbReference>
<keyword evidence="13" id="KW-1185">Reference proteome</keyword>
<comment type="similarity">
    <text evidence="2">Belongs to the RimK family. LysX subfamily.</text>
</comment>
<dbReference type="PANTHER" id="PTHR21621:SF0">
    <property type="entry name" value="BETA-CITRYLGLUTAMATE SYNTHASE B-RELATED"/>
    <property type="match status" value="1"/>
</dbReference>
<evidence type="ECO:0000256" key="6">
    <source>
        <dbReference type="ARBA" id="ARBA00022741"/>
    </source>
</evidence>
<comment type="pathway">
    <text evidence="9">Amino-acid biosynthesis.</text>
</comment>
<dbReference type="InterPro" id="IPR011761">
    <property type="entry name" value="ATP-grasp"/>
</dbReference>
<dbReference type="NCBIfam" id="TIGR00768">
    <property type="entry name" value="rimK_fam"/>
    <property type="match status" value="1"/>
</dbReference>
<evidence type="ECO:0000256" key="9">
    <source>
        <dbReference type="ARBA" id="ARBA00029440"/>
    </source>
</evidence>
<dbReference type="PROSITE" id="PS50975">
    <property type="entry name" value="ATP_GRASP"/>
    <property type="match status" value="1"/>
</dbReference>
<evidence type="ECO:0000256" key="2">
    <source>
        <dbReference type="ARBA" id="ARBA00006239"/>
    </source>
</evidence>
<keyword evidence="8" id="KW-0460">Magnesium</keyword>
<comment type="cofactor">
    <cofactor evidence="1">
        <name>Mg(2+)</name>
        <dbReference type="ChEBI" id="CHEBI:18420"/>
    </cofactor>
</comment>
<evidence type="ECO:0000256" key="4">
    <source>
        <dbReference type="ARBA" id="ARBA00022605"/>
    </source>
</evidence>
<evidence type="ECO:0000256" key="5">
    <source>
        <dbReference type="ARBA" id="ARBA00022723"/>
    </source>
</evidence>
<proteinExistence type="inferred from homology"/>
<keyword evidence="5" id="KW-0479">Metal-binding</keyword>
<dbReference type="NCBIfam" id="TIGR02144">
    <property type="entry name" value="LysX_arch"/>
    <property type="match status" value="1"/>
</dbReference>
<keyword evidence="4" id="KW-0028">Amino-acid biosynthesis</keyword>
<dbReference type="InterPro" id="IPR016185">
    <property type="entry name" value="PreATP-grasp_dom_sf"/>
</dbReference>
<gene>
    <name evidence="12" type="primary">lysX</name>
    <name evidence="12" type="ORF">LZC94_37065</name>
</gene>
<protein>
    <submittedName>
        <fullName evidence="12">Lysine biosynthesis protein LysX</fullName>
    </submittedName>
</protein>
<keyword evidence="7 10" id="KW-0067">ATP-binding</keyword>
<dbReference type="SUPFAM" id="SSF56059">
    <property type="entry name" value="Glutathione synthetase ATP-binding domain-like"/>
    <property type="match status" value="1"/>
</dbReference>
<dbReference type="SUPFAM" id="SSF52440">
    <property type="entry name" value="PreATP-grasp domain"/>
    <property type="match status" value="1"/>
</dbReference>
<evidence type="ECO:0000256" key="10">
    <source>
        <dbReference type="PROSITE-ProRule" id="PRU00409"/>
    </source>
</evidence>
<dbReference type="Pfam" id="PF08443">
    <property type="entry name" value="RimK"/>
    <property type="match status" value="1"/>
</dbReference>
<dbReference type="InterPro" id="IPR004666">
    <property type="entry name" value="Rp_bS6_RimK/Lys_biosynth_LsyX"/>
</dbReference>
<evidence type="ECO:0000313" key="13">
    <source>
        <dbReference type="Proteomes" id="UP001370348"/>
    </source>
</evidence>
<dbReference type="InterPro" id="IPR054562">
    <property type="entry name" value="LysX/ArgX_preATP_grasp"/>
</dbReference>
<dbReference type="Gene3D" id="3.40.50.20">
    <property type="match status" value="1"/>
</dbReference>
<dbReference type="Gene3D" id="3.30.470.20">
    <property type="entry name" value="ATP-grasp fold, B domain"/>
    <property type="match status" value="1"/>
</dbReference>
<dbReference type="RefSeq" id="WP_394823053.1">
    <property type="nucleotide sequence ID" value="NZ_CP089984.1"/>
</dbReference>
<accession>A0ABZ2LRA7</accession>
<keyword evidence="6 10" id="KW-0547">Nucleotide-binding</keyword>
<dbReference type="Gene3D" id="3.30.1490.20">
    <property type="entry name" value="ATP-grasp fold, A domain"/>
    <property type="match status" value="1"/>
</dbReference>
<dbReference type="EMBL" id="CP089984">
    <property type="protein sequence ID" value="WXB13443.1"/>
    <property type="molecule type" value="Genomic_DNA"/>
</dbReference>